<feature type="active site" description="Proton donor" evidence="2">
    <location>
        <position position="53"/>
    </location>
</feature>
<feature type="domain" description="NADP-dependent oxidoreductase" evidence="5">
    <location>
        <begin position="20"/>
        <end position="287"/>
    </location>
</feature>
<dbReference type="Proteomes" id="UP000075881">
    <property type="component" value="Unassembled WGS sequence"/>
</dbReference>
<dbReference type="PROSITE" id="PS00063">
    <property type="entry name" value="ALDOKETO_REDUCTASE_3"/>
    <property type="match status" value="1"/>
</dbReference>
<dbReference type="InterPro" id="IPR023210">
    <property type="entry name" value="NADP_OxRdtase_dom"/>
</dbReference>
<evidence type="ECO:0000259" key="5">
    <source>
        <dbReference type="Pfam" id="PF00248"/>
    </source>
</evidence>
<dbReference type="Gene3D" id="3.20.20.100">
    <property type="entry name" value="NADP-dependent oxidoreductase domain"/>
    <property type="match status" value="1"/>
</dbReference>
<evidence type="ECO:0000256" key="3">
    <source>
        <dbReference type="PIRSR" id="PIRSR000097-2"/>
    </source>
</evidence>
<reference evidence="7" key="1">
    <citation type="submission" date="2013-03" db="EMBL/GenBank/DDBJ databases">
        <title>The Genome Sequence of Anopheles christyi ACHKN1017.</title>
        <authorList>
            <consortium name="The Broad Institute Genomics Platform"/>
            <person name="Neafsey D.E."/>
            <person name="Besansky N."/>
            <person name="Walker B."/>
            <person name="Young S.K."/>
            <person name="Zeng Q."/>
            <person name="Gargeya S."/>
            <person name="Fitzgerald M."/>
            <person name="Haas B."/>
            <person name="Abouelleil A."/>
            <person name="Allen A.W."/>
            <person name="Alvarado L."/>
            <person name="Arachchi H.M."/>
            <person name="Berlin A.M."/>
            <person name="Chapman S.B."/>
            <person name="Gainer-Dewar J."/>
            <person name="Goldberg J."/>
            <person name="Griggs A."/>
            <person name="Gujja S."/>
            <person name="Hansen M."/>
            <person name="Howarth C."/>
            <person name="Imamovic A."/>
            <person name="Ireland A."/>
            <person name="Larimer J."/>
            <person name="McCowan C."/>
            <person name="Murphy C."/>
            <person name="Pearson M."/>
            <person name="Poon T.W."/>
            <person name="Priest M."/>
            <person name="Roberts A."/>
            <person name="Saif S."/>
            <person name="Shea T."/>
            <person name="Sisk P."/>
            <person name="Sykes S."/>
            <person name="Wortman J."/>
            <person name="Nusbaum C."/>
            <person name="Birren B."/>
        </authorList>
    </citation>
    <scope>NUCLEOTIDE SEQUENCE [LARGE SCALE GENOMIC DNA]</scope>
    <source>
        <strain evidence="7">ACHKN1017</strain>
    </source>
</reference>
<dbReference type="PROSITE" id="PS00062">
    <property type="entry name" value="ALDOKETO_REDUCTASE_2"/>
    <property type="match status" value="1"/>
</dbReference>
<dbReference type="Pfam" id="PF00248">
    <property type="entry name" value="Aldo_ket_red"/>
    <property type="match status" value="1"/>
</dbReference>
<sequence>MIPKTCINLSDQRSFNMPMIGLGTYSMTGDDCKEAIRTAIDLGYRMFDTAVAYGNEANVGEAISEKMRECNNLTRDDFFIISKLSGSYHRMGLVEKCCQMTVDRLGLNYVDLYMMHSPVALMSEEECLGKGSKPTAVDDTIDPMEAWEGLEKCYQDGLCRSIGVSNFNENQMNVLISKAAILPVVNQIECSIGFNQKLLRQFCHQNNITVMGYAPLGKQKLPFLKNDRLQQIANSFGKTSAQVSLRYLIDKGVVPIVKSANCTRQQENLDIFNFKLSTQQLDELDAITGDQRACKM</sequence>
<accession>A0A182K2J2</accession>
<evidence type="ECO:0000256" key="1">
    <source>
        <dbReference type="ARBA" id="ARBA00023002"/>
    </source>
</evidence>
<proteinExistence type="predicted"/>
<feature type="binding site" evidence="3">
    <location>
        <position position="116"/>
    </location>
    <ligand>
        <name>substrate</name>
    </ligand>
</feature>
<name>A0A182K2J2_9DIPT</name>
<feature type="site" description="Lowers pKa of active site Tyr" evidence="4">
    <location>
        <position position="83"/>
    </location>
</feature>
<dbReference type="STRING" id="43041.A0A182K2J2"/>
<organism evidence="6 7">
    <name type="scientific">Anopheles christyi</name>
    <dbReference type="NCBI Taxonomy" id="43041"/>
    <lineage>
        <taxon>Eukaryota</taxon>
        <taxon>Metazoa</taxon>
        <taxon>Ecdysozoa</taxon>
        <taxon>Arthropoda</taxon>
        <taxon>Hexapoda</taxon>
        <taxon>Insecta</taxon>
        <taxon>Pterygota</taxon>
        <taxon>Neoptera</taxon>
        <taxon>Endopterygota</taxon>
        <taxon>Diptera</taxon>
        <taxon>Nematocera</taxon>
        <taxon>Culicoidea</taxon>
        <taxon>Culicidae</taxon>
        <taxon>Anophelinae</taxon>
        <taxon>Anopheles</taxon>
    </lineage>
</organism>
<dbReference type="SUPFAM" id="SSF51430">
    <property type="entry name" value="NAD(P)-linked oxidoreductase"/>
    <property type="match status" value="1"/>
</dbReference>
<evidence type="ECO:0000256" key="2">
    <source>
        <dbReference type="PIRSR" id="PIRSR000097-1"/>
    </source>
</evidence>
<dbReference type="PIRSF" id="PIRSF000097">
    <property type="entry name" value="AKR"/>
    <property type="match status" value="1"/>
</dbReference>
<keyword evidence="1" id="KW-0560">Oxidoreductase</keyword>
<evidence type="ECO:0000313" key="6">
    <source>
        <dbReference type="EnsemblMetazoa" id="ACHR004976-PA"/>
    </source>
</evidence>
<dbReference type="PRINTS" id="PR00069">
    <property type="entry name" value="ALDKETRDTASE"/>
</dbReference>
<dbReference type="VEuPathDB" id="VectorBase:ACHR004976"/>
<dbReference type="InterPro" id="IPR018170">
    <property type="entry name" value="Aldo/ket_reductase_CS"/>
</dbReference>
<dbReference type="InterPro" id="IPR036812">
    <property type="entry name" value="NAD(P)_OxRdtase_dom_sf"/>
</dbReference>
<keyword evidence="7" id="KW-1185">Reference proteome</keyword>
<dbReference type="FunFam" id="3.20.20.100:FF:000002">
    <property type="entry name" value="2,5-diketo-D-gluconic acid reductase A"/>
    <property type="match status" value="1"/>
</dbReference>
<reference evidence="6" key="2">
    <citation type="submission" date="2020-05" db="UniProtKB">
        <authorList>
            <consortium name="EnsemblMetazoa"/>
        </authorList>
    </citation>
    <scope>IDENTIFICATION</scope>
    <source>
        <strain evidence="6">ACHKN1017</strain>
    </source>
</reference>
<evidence type="ECO:0000313" key="7">
    <source>
        <dbReference type="Proteomes" id="UP000075881"/>
    </source>
</evidence>
<evidence type="ECO:0000256" key="4">
    <source>
        <dbReference type="PIRSR" id="PIRSR000097-3"/>
    </source>
</evidence>
<dbReference type="GO" id="GO:0016616">
    <property type="term" value="F:oxidoreductase activity, acting on the CH-OH group of donors, NAD or NADP as acceptor"/>
    <property type="evidence" value="ECO:0007669"/>
    <property type="project" value="UniProtKB-ARBA"/>
</dbReference>
<dbReference type="InterPro" id="IPR020471">
    <property type="entry name" value="AKR"/>
</dbReference>
<protein>
    <recommendedName>
        <fullName evidence="5">NADP-dependent oxidoreductase domain-containing protein</fullName>
    </recommendedName>
</protein>
<dbReference type="EnsemblMetazoa" id="ACHR004976-RA">
    <property type="protein sequence ID" value="ACHR004976-PA"/>
    <property type="gene ID" value="ACHR004976"/>
</dbReference>
<dbReference type="PANTHER" id="PTHR11732">
    <property type="entry name" value="ALDO/KETO REDUCTASE"/>
    <property type="match status" value="1"/>
</dbReference>
<dbReference type="AlphaFoldDB" id="A0A182K2J2"/>